<name>A0A448TVW8_9PAST</name>
<feature type="transmembrane region" description="Helical" evidence="1">
    <location>
        <begin position="20"/>
        <end position="41"/>
    </location>
</feature>
<keyword evidence="1" id="KW-1133">Transmembrane helix</keyword>
<proteinExistence type="predicted"/>
<reference evidence="2 3" key="1">
    <citation type="submission" date="2018-12" db="EMBL/GenBank/DDBJ databases">
        <authorList>
            <consortium name="Pathogen Informatics"/>
        </authorList>
    </citation>
    <scope>NUCLEOTIDE SEQUENCE [LARGE SCALE GENOMIC DNA]</scope>
    <source>
        <strain evidence="2 3">NCTC12871</strain>
    </source>
</reference>
<dbReference type="Proteomes" id="UP000279799">
    <property type="component" value="Chromosome"/>
</dbReference>
<protein>
    <submittedName>
        <fullName evidence="2">Uncharacterized protein</fullName>
    </submittedName>
</protein>
<evidence type="ECO:0000313" key="3">
    <source>
        <dbReference type="Proteomes" id="UP000279799"/>
    </source>
</evidence>
<accession>A0A448TVW8</accession>
<sequence>MTNKINRPVSDTKKSLSSRLSNFVKILTSIYLILNVLARVIKRLIDICILLEMLWHVFPHEKLIDILTWYTSASYPTKQPDSKSNYD</sequence>
<dbReference type="AlphaFoldDB" id="A0A448TVW8"/>
<dbReference type="KEGG" id="adp:NCTC12871_01571"/>
<organism evidence="2 3">
    <name type="scientific">Actinobacillus delphinicola</name>
    <dbReference type="NCBI Taxonomy" id="51161"/>
    <lineage>
        <taxon>Bacteria</taxon>
        <taxon>Pseudomonadati</taxon>
        <taxon>Pseudomonadota</taxon>
        <taxon>Gammaproteobacteria</taxon>
        <taxon>Pasteurellales</taxon>
        <taxon>Pasteurellaceae</taxon>
        <taxon>Actinobacillus</taxon>
    </lineage>
</organism>
<evidence type="ECO:0000313" key="2">
    <source>
        <dbReference type="EMBL" id="VEJ10063.1"/>
    </source>
</evidence>
<dbReference type="EMBL" id="LR134510">
    <property type="protein sequence ID" value="VEJ10063.1"/>
    <property type="molecule type" value="Genomic_DNA"/>
</dbReference>
<evidence type="ECO:0000256" key="1">
    <source>
        <dbReference type="SAM" id="Phobius"/>
    </source>
</evidence>
<gene>
    <name evidence="2" type="ORF">NCTC12871_01571</name>
</gene>
<keyword evidence="1" id="KW-0472">Membrane</keyword>
<keyword evidence="3" id="KW-1185">Reference proteome</keyword>
<keyword evidence="1" id="KW-0812">Transmembrane</keyword>